<dbReference type="STRING" id="634177.GLX_05550"/>
<proteinExistence type="predicted"/>
<evidence type="ECO:0000256" key="1">
    <source>
        <dbReference type="SAM" id="Phobius"/>
    </source>
</evidence>
<evidence type="ECO:0000313" key="3">
    <source>
        <dbReference type="Proteomes" id="UP000009044"/>
    </source>
</evidence>
<dbReference type="PANTHER" id="PTHR18640:SF5">
    <property type="entry name" value="SODIUM_BILE ACID COTRANSPORTER 7"/>
    <property type="match status" value="1"/>
</dbReference>
<dbReference type="AlphaFoldDB" id="G2I4C0"/>
<dbReference type="PATRIC" id="fig|634177.7.peg.660"/>
<gene>
    <name evidence="2" type="ordered locus">GLX_05550</name>
</gene>
<feature type="transmembrane region" description="Helical" evidence="1">
    <location>
        <begin position="82"/>
        <end position="103"/>
    </location>
</feature>
<dbReference type="PANTHER" id="PTHR18640">
    <property type="entry name" value="SOLUTE CARRIER FAMILY 10 MEMBER 7"/>
    <property type="match status" value="1"/>
</dbReference>
<dbReference type="InterPro" id="IPR016833">
    <property type="entry name" value="Put_Na-Bile_cotransptr"/>
</dbReference>
<reference evidence="3" key="1">
    <citation type="journal article" date="2011" name="J. Bacteriol.">
        <title>Complete genome sequence of NBRC 3288, a unique cellulose-nonproducing strain of Gluconacetobacter xylinus isolated from vinegar.</title>
        <authorList>
            <person name="Ogino H."/>
            <person name="Azuma Y."/>
            <person name="Hosoyama A."/>
            <person name="Nakazawa H."/>
            <person name="Matsutani M."/>
            <person name="Hasegawa A."/>
            <person name="Otsuyama K."/>
            <person name="Matsushita K."/>
            <person name="Fujita N."/>
            <person name="Shirai M."/>
        </authorList>
    </citation>
    <scope>NUCLEOTIDE SEQUENCE [LARGE SCALE GENOMIC DNA]</scope>
    <source>
        <strain evidence="3">NBRC 3288 / BCRC 11682 / LMG 1693</strain>
    </source>
</reference>
<keyword evidence="1" id="KW-0812">Transmembrane</keyword>
<dbReference type="Gene3D" id="1.20.1530.20">
    <property type="match status" value="1"/>
</dbReference>
<organism evidence="2 3">
    <name type="scientific">Komagataeibacter medellinensis (strain NBRC 3288 / BCRC 11682 / LMG 1693 / Kondo 51)</name>
    <name type="common">Gluconacetobacter medellinensis</name>
    <dbReference type="NCBI Taxonomy" id="634177"/>
    <lineage>
        <taxon>Bacteria</taxon>
        <taxon>Pseudomonadati</taxon>
        <taxon>Pseudomonadota</taxon>
        <taxon>Alphaproteobacteria</taxon>
        <taxon>Acetobacterales</taxon>
        <taxon>Acetobacteraceae</taxon>
        <taxon>Komagataeibacter</taxon>
    </lineage>
</organism>
<name>G2I4C0_KOMMN</name>
<keyword evidence="1" id="KW-1133">Transmembrane helix</keyword>
<dbReference type="Pfam" id="PF13593">
    <property type="entry name" value="SBF_like"/>
    <property type="match status" value="1"/>
</dbReference>
<feature type="transmembrane region" description="Helical" evidence="1">
    <location>
        <begin position="219"/>
        <end position="238"/>
    </location>
</feature>
<protein>
    <submittedName>
        <fullName evidence="2">Bile acid/Na+ symporter</fullName>
    </submittedName>
</protein>
<evidence type="ECO:0000313" key="2">
    <source>
        <dbReference type="EMBL" id="BAK82967.1"/>
    </source>
</evidence>
<feature type="transmembrane region" description="Helical" evidence="1">
    <location>
        <begin position="181"/>
        <end position="198"/>
    </location>
</feature>
<feature type="transmembrane region" description="Helical" evidence="1">
    <location>
        <begin position="250"/>
        <end position="268"/>
    </location>
</feature>
<dbReference type="GO" id="GO:0005886">
    <property type="term" value="C:plasma membrane"/>
    <property type="evidence" value="ECO:0007669"/>
    <property type="project" value="TreeGrafter"/>
</dbReference>
<accession>G2I4C0</accession>
<dbReference type="eggNOG" id="COG0385">
    <property type="taxonomic scope" value="Bacteria"/>
</dbReference>
<dbReference type="InterPro" id="IPR038770">
    <property type="entry name" value="Na+/solute_symporter_sf"/>
</dbReference>
<dbReference type="KEGG" id="gxy:GLX_05550"/>
<sequence length="339" mass="36282">MQCRMIWPAITVSHGRFPIMFRKLDSFLLCLLATVMLASVVPCRGVGVNIFNTLAIIMIANMFFLQGARLSRRAVMEGVTGWRVHLAIGLCTFALFPLLGVALHTLAPDLLEGPMWTGVLFLCCLPSTVQSSIAFTSIARGNVAAAICSATLSNILGIFLTPLLVGLVLARHAATGGGGGIGPIVLELLVPFIVGQVAQPWIGAWAHRHKKLLSFSDRGSILVVVYTAFSEAVVQGLWHRLPPMQLGRVALVDIVILAIVLGLTRLVGRMGNFERTDRVAILFCGSKKSLASGVPIASVLFSHADVGLIVLPVMIYHQIQLFACATLARRLGAQAEGAD</sequence>
<dbReference type="Proteomes" id="UP000009044">
    <property type="component" value="Chromosome"/>
</dbReference>
<dbReference type="HOGENOM" id="CLU_039013_1_0_5"/>
<feature type="transmembrane region" description="Helical" evidence="1">
    <location>
        <begin position="143"/>
        <end position="169"/>
    </location>
</feature>
<feature type="transmembrane region" description="Helical" evidence="1">
    <location>
        <begin position="53"/>
        <end position="70"/>
    </location>
</feature>
<dbReference type="EMBL" id="AP012159">
    <property type="protein sequence ID" value="BAK82967.1"/>
    <property type="molecule type" value="Genomic_DNA"/>
</dbReference>
<dbReference type="PIRSF" id="PIRSF026166">
    <property type="entry name" value="UCP026166"/>
    <property type="match status" value="1"/>
</dbReference>
<keyword evidence="1" id="KW-0472">Membrane</keyword>
<feature type="transmembrane region" description="Helical" evidence="1">
    <location>
        <begin position="115"/>
        <end position="136"/>
    </location>
</feature>